<gene>
    <name evidence="1" type="ORF">ACFSOX_05910</name>
</gene>
<dbReference type="Proteomes" id="UP001597314">
    <property type="component" value="Unassembled WGS sequence"/>
</dbReference>
<name>A0ABW5AHV9_9BRAD</name>
<keyword evidence="2" id="KW-1185">Reference proteome</keyword>
<evidence type="ECO:0000313" key="1">
    <source>
        <dbReference type="EMBL" id="MFD2181682.1"/>
    </source>
</evidence>
<sequence length="121" mass="13776">MGRVGNARTIADIEFVIEAAAIGDTRRSWTVEGVDCTRDRHRFSGPAYSFTIEALNLRLVKSGRMAWHVLIVTEWWRSETDESLRSTKWLKVVSGKPAEVTAWMRRQRTRKTEAKPTGRGG</sequence>
<protein>
    <submittedName>
        <fullName evidence="1">Uncharacterized protein</fullName>
    </submittedName>
</protein>
<accession>A0ABW5AHV9</accession>
<comment type="caution">
    <text evidence="1">The sequence shown here is derived from an EMBL/GenBank/DDBJ whole genome shotgun (WGS) entry which is preliminary data.</text>
</comment>
<evidence type="ECO:0000313" key="2">
    <source>
        <dbReference type="Proteomes" id="UP001597314"/>
    </source>
</evidence>
<organism evidence="1 2">
    <name type="scientific">Rhodoplanes azumiensis</name>
    <dbReference type="NCBI Taxonomy" id="1897628"/>
    <lineage>
        <taxon>Bacteria</taxon>
        <taxon>Pseudomonadati</taxon>
        <taxon>Pseudomonadota</taxon>
        <taxon>Alphaproteobacteria</taxon>
        <taxon>Hyphomicrobiales</taxon>
        <taxon>Nitrobacteraceae</taxon>
        <taxon>Rhodoplanes</taxon>
    </lineage>
</organism>
<proteinExistence type="predicted"/>
<reference evidence="2" key="1">
    <citation type="journal article" date="2019" name="Int. J. Syst. Evol. Microbiol.">
        <title>The Global Catalogue of Microorganisms (GCM) 10K type strain sequencing project: providing services to taxonomists for standard genome sequencing and annotation.</title>
        <authorList>
            <consortium name="The Broad Institute Genomics Platform"/>
            <consortium name="The Broad Institute Genome Sequencing Center for Infectious Disease"/>
            <person name="Wu L."/>
            <person name="Ma J."/>
        </authorList>
    </citation>
    <scope>NUCLEOTIDE SEQUENCE [LARGE SCALE GENOMIC DNA]</scope>
    <source>
        <strain evidence="2">CGMCC 1.6774</strain>
    </source>
</reference>
<dbReference type="RefSeq" id="WP_378476865.1">
    <property type="nucleotide sequence ID" value="NZ_JBHUIW010000004.1"/>
</dbReference>
<dbReference type="EMBL" id="JBHUIW010000004">
    <property type="protein sequence ID" value="MFD2181682.1"/>
    <property type="molecule type" value="Genomic_DNA"/>
</dbReference>